<reference evidence="2 3" key="1">
    <citation type="submission" date="2018-07" db="EMBL/GenBank/DDBJ databases">
        <title>Comparative genomes isolates from brazilian mangrove.</title>
        <authorList>
            <person name="De Araujo J.E."/>
            <person name="Taketani R.G."/>
            <person name="Silva M.C.P."/>
            <person name="Lourenco M.V."/>
            <person name="Oliveira V.M."/>
            <person name="Andreote F.D."/>
        </authorList>
    </citation>
    <scope>NUCLEOTIDE SEQUENCE [LARGE SCALE GENOMIC DNA]</scope>
    <source>
        <strain evidence="2 3">HEX PRIS-MGV</strain>
    </source>
</reference>
<dbReference type="PROSITE" id="PS51257">
    <property type="entry name" value="PROKAR_LIPOPROTEIN"/>
    <property type="match status" value="1"/>
</dbReference>
<feature type="region of interest" description="Disordered" evidence="1">
    <location>
        <begin position="130"/>
        <end position="158"/>
    </location>
</feature>
<protein>
    <recommendedName>
        <fullName evidence="4">Carboxypeptidase regulatory-like domain-containing protein</fullName>
    </recommendedName>
</protein>
<organism evidence="2 3">
    <name type="scientific">Bremerella cremea</name>
    <dbReference type="NCBI Taxonomy" id="1031537"/>
    <lineage>
        <taxon>Bacteria</taxon>
        <taxon>Pseudomonadati</taxon>
        <taxon>Planctomycetota</taxon>
        <taxon>Planctomycetia</taxon>
        <taxon>Pirellulales</taxon>
        <taxon>Pirellulaceae</taxon>
        <taxon>Bremerella</taxon>
    </lineage>
</organism>
<evidence type="ECO:0000256" key="1">
    <source>
        <dbReference type="SAM" id="MobiDB-lite"/>
    </source>
</evidence>
<comment type="caution">
    <text evidence="2">The sequence shown here is derived from an EMBL/GenBank/DDBJ whole genome shotgun (WGS) entry which is preliminary data.</text>
</comment>
<name>A0A368KT07_9BACT</name>
<dbReference type="Proteomes" id="UP000253562">
    <property type="component" value="Unassembled WGS sequence"/>
</dbReference>
<dbReference type="EMBL" id="QPEX01000024">
    <property type="protein sequence ID" value="RCS49240.1"/>
    <property type="molecule type" value="Genomic_DNA"/>
</dbReference>
<accession>A0A368KT07</accession>
<evidence type="ECO:0000313" key="2">
    <source>
        <dbReference type="EMBL" id="RCS49240.1"/>
    </source>
</evidence>
<evidence type="ECO:0008006" key="4">
    <source>
        <dbReference type="Google" id="ProtNLM"/>
    </source>
</evidence>
<gene>
    <name evidence="2" type="ORF">DTL42_11930</name>
</gene>
<dbReference type="OrthoDB" id="277481at2"/>
<proteinExistence type="predicted"/>
<evidence type="ECO:0000313" key="3">
    <source>
        <dbReference type="Proteomes" id="UP000253562"/>
    </source>
</evidence>
<dbReference type="AlphaFoldDB" id="A0A368KT07"/>
<dbReference type="RefSeq" id="WP_114368956.1">
    <property type="nucleotide sequence ID" value="NZ_QPEX01000024.1"/>
</dbReference>
<sequence length="158" mass="17259">MTKLYGRWSPFLLVVLVLFVVGCDSDGKVHVKGTATWNGSPIESGYLELQPVGGQGQFESAEIVDGKFSLNTLPGKRRVKVTAEKKIGETAPTERIPEPEPIMFQFIPAEFNSNSTLEMEIDASDPNLNIELKGDELKPNKKASAAEQQRKKLQGGGV</sequence>